<dbReference type="Gene3D" id="2.30.42.10">
    <property type="match status" value="1"/>
</dbReference>
<dbReference type="KEGG" id="pseg:D3H65_02560"/>
<accession>A0A3B7MH56</accession>
<sequence length="780" mass="87664">MMRILLFILMLVANTAFAKELYVSVKGNDKNPGTKALPFATLERAKLEARKYKKEEVVVYIMQGTWYLSQPLVFRGIDSRNDYASLYFMALPGHRPVIKGSRKLTLNFKPYQNGILQAALPASFPEMDQLYVNGVLQVMVRYPNYQEHTLPLHGTAQDALSAARIRSWANPTGGYIHALHSGEWGGMHYRITGKNTDSTLRMEGGWQNNRPSPMHKNYRYVENILEELDTTGEWYADRVKNILYYKPAAGVDMSKTTIEVPVLENLVSFKGLPGHYLTNIAISGIRFEHTLRTFMKNKEPLLRSDWTIYRSGAIDLEYTRDCAINACELFSLGGNAVFFSNYNKDAMVTGCHIAQIGGNAISFVGNPKAVRSPSFRYEEYVPYMQMDKMPGPIGDDFPTGCLVFDNLIHDIGLVEKQVAGVQLSMCQQIRIVQNTIYNVPRAGINISEGTWGGHEIAYNDVFNTVQETGDHGAFNSWGRDRYWHPNRAVMDSLMAVHPDLWKLDAVLPTNIHHNRFRCDNGWDIDLDDGSSNYHIYNNICLNGGLKLREGYHRKVENNIILNNSFHPHVWFRSSLDTFQHNIVSGPYLPIRIPDWGPGVDSNFFPDEAALHTTQQWGIDAHSAAGDPLFIGPAAGNYEVSDRSAAKAVGFHPFDIEVGVQSDRLRKLAANPPLPVLIKASADASATYTFLDMKVKNLNTLAERSATGMDKETGVLVLEVPDNAPWHKLVQPNDVILELAGVPVNNIQDLLNARMKVQWHAAAVVVIFRNQKRQEIKGPLK</sequence>
<evidence type="ECO:0000256" key="1">
    <source>
        <dbReference type="SAM" id="SignalP"/>
    </source>
</evidence>
<dbReference type="AlphaFoldDB" id="A0A3B7MH56"/>
<dbReference type="EMBL" id="CP032157">
    <property type="protein sequence ID" value="AXY72917.1"/>
    <property type="molecule type" value="Genomic_DNA"/>
</dbReference>
<dbReference type="SUPFAM" id="SSF51126">
    <property type="entry name" value="Pectin lyase-like"/>
    <property type="match status" value="1"/>
</dbReference>
<proteinExistence type="predicted"/>
<reference evidence="2 3" key="1">
    <citation type="submission" date="2018-09" db="EMBL/GenBank/DDBJ databases">
        <title>Genome sequencing of strain 6GH32-13.</title>
        <authorList>
            <person name="Weon H.-Y."/>
            <person name="Heo J."/>
            <person name="Kwon S.-W."/>
        </authorList>
    </citation>
    <scope>NUCLEOTIDE SEQUENCE [LARGE SCALE GENOMIC DNA]</scope>
    <source>
        <strain evidence="2 3">5GH32-13</strain>
    </source>
</reference>
<evidence type="ECO:0000313" key="2">
    <source>
        <dbReference type="EMBL" id="AXY72917.1"/>
    </source>
</evidence>
<feature type="signal peptide" evidence="1">
    <location>
        <begin position="1"/>
        <end position="18"/>
    </location>
</feature>
<dbReference type="PANTHER" id="PTHR36453">
    <property type="entry name" value="SECRETED PROTEIN-RELATED"/>
    <property type="match status" value="1"/>
</dbReference>
<keyword evidence="1" id="KW-0732">Signal</keyword>
<keyword evidence="3" id="KW-1185">Reference proteome</keyword>
<dbReference type="InterPro" id="IPR011050">
    <property type="entry name" value="Pectin_lyase_fold/virulence"/>
</dbReference>
<dbReference type="PANTHER" id="PTHR36453:SF1">
    <property type="entry name" value="RIGHT HANDED BETA HELIX DOMAIN-CONTAINING PROTEIN"/>
    <property type="match status" value="1"/>
</dbReference>
<dbReference type="InterPro" id="IPR012334">
    <property type="entry name" value="Pectin_lyas_fold"/>
</dbReference>
<dbReference type="RefSeq" id="WP_119048755.1">
    <property type="nucleotide sequence ID" value="NZ_CP032157.1"/>
</dbReference>
<name>A0A3B7MH56_9BACT</name>
<organism evidence="2 3">
    <name type="scientific">Paraflavitalea soli</name>
    <dbReference type="NCBI Taxonomy" id="2315862"/>
    <lineage>
        <taxon>Bacteria</taxon>
        <taxon>Pseudomonadati</taxon>
        <taxon>Bacteroidota</taxon>
        <taxon>Chitinophagia</taxon>
        <taxon>Chitinophagales</taxon>
        <taxon>Chitinophagaceae</taxon>
        <taxon>Paraflavitalea</taxon>
    </lineage>
</organism>
<dbReference type="Gene3D" id="2.160.20.10">
    <property type="entry name" value="Single-stranded right-handed beta-helix, Pectin lyase-like"/>
    <property type="match status" value="2"/>
</dbReference>
<dbReference type="SUPFAM" id="SSF50156">
    <property type="entry name" value="PDZ domain-like"/>
    <property type="match status" value="1"/>
</dbReference>
<evidence type="ECO:0000313" key="3">
    <source>
        <dbReference type="Proteomes" id="UP000263900"/>
    </source>
</evidence>
<protein>
    <submittedName>
        <fullName evidence="2">PDZ domain-containing protein</fullName>
    </submittedName>
</protein>
<feature type="chain" id="PRO_5017828707" evidence="1">
    <location>
        <begin position="19"/>
        <end position="780"/>
    </location>
</feature>
<dbReference type="OrthoDB" id="9808066at2"/>
<dbReference type="Proteomes" id="UP000263900">
    <property type="component" value="Chromosome"/>
</dbReference>
<gene>
    <name evidence="2" type="ORF">D3H65_02560</name>
</gene>
<dbReference type="InterPro" id="IPR036034">
    <property type="entry name" value="PDZ_sf"/>
</dbReference>